<accession>A0AA38TGD7</accession>
<dbReference type="AlphaFoldDB" id="A0AA38TGD7"/>
<evidence type="ECO:0000313" key="2">
    <source>
        <dbReference type="EMBL" id="KAJ9550103.1"/>
    </source>
</evidence>
<feature type="transmembrane region" description="Helical" evidence="1">
    <location>
        <begin position="15"/>
        <end position="38"/>
    </location>
</feature>
<dbReference type="Proteomes" id="UP001172457">
    <property type="component" value="Chromosome 5"/>
</dbReference>
<reference evidence="2" key="1">
    <citation type="submission" date="2023-03" db="EMBL/GenBank/DDBJ databases">
        <title>Chromosome-scale reference genome and RAD-based genetic map of yellow starthistle (Centaurea solstitialis) reveal putative structural variation and QTLs associated with invader traits.</title>
        <authorList>
            <person name="Reatini B."/>
            <person name="Cang F.A."/>
            <person name="Jiang Q."/>
            <person name="Mckibben M.T.W."/>
            <person name="Barker M.S."/>
            <person name="Rieseberg L.H."/>
            <person name="Dlugosch K.M."/>
        </authorList>
    </citation>
    <scope>NUCLEOTIDE SEQUENCE</scope>
    <source>
        <strain evidence="2">CAN-66</strain>
        <tissue evidence="2">Leaf</tissue>
    </source>
</reference>
<keyword evidence="3" id="KW-1185">Reference proteome</keyword>
<sequence length="77" mass="8723">MGVIQVFKNGRFEELFAQLFIAGFGVINSWPIYEAMVLRSDKGKMPLMTTVKAIGGVLGWRYCRVRNGNDNEYCCLV</sequence>
<organism evidence="2 3">
    <name type="scientific">Centaurea solstitialis</name>
    <name type="common">yellow star-thistle</name>
    <dbReference type="NCBI Taxonomy" id="347529"/>
    <lineage>
        <taxon>Eukaryota</taxon>
        <taxon>Viridiplantae</taxon>
        <taxon>Streptophyta</taxon>
        <taxon>Embryophyta</taxon>
        <taxon>Tracheophyta</taxon>
        <taxon>Spermatophyta</taxon>
        <taxon>Magnoliopsida</taxon>
        <taxon>eudicotyledons</taxon>
        <taxon>Gunneridae</taxon>
        <taxon>Pentapetalae</taxon>
        <taxon>asterids</taxon>
        <taxon>campanulids</taxon>
        <taxon>Asterales</taxon>
        <taxon>Asteraceae</taxon>
        <taxon>Carduoideae</taxon>
        <taxon>Cardueae</taxon>
        <taxon>Centaureinae</taxon>
        <taxon>Centaurea</taxon>
    </lineage>
</organism>
<keyword evidence="1" id="KW-0812">Transmembrane</keyword>
<keyword evidence="1" id="KW-1133">Transmembrane helix</keyword>
<proteinExistence type="predicted"/>
<protein>
    <submittedName>
        <fullName evidence="2">Uncharacterized protein</fullName>
    </submittedName>
</protein>
<dbReference type="EMBL" id="JARYMX010000005">
    <property type="protein sequence ID" value="KAJ9550103.1"/>
    <property type="molecule type" value="Genomic_DNA"/>
</dbReference>
<gene>
    <name evidence="2" type="ORF">OSB04_022646</name>
</gene>
<keyword evidence="1" id="KW-0472">Membrane</keyword>
<name>A0AA38TGD7_9ASTR</name>
<evidence type="ECO:0000256" key="1">
    <source>
        <dbReference type="SAM" id="Phobius"/>
    </source>
</evidence>
<evidence type="ECO:0000313" key="3">
    <source>
        <dbReference type="Proteomes" id="UP001172457"/>
    </source>
</evidence>
<comment type="caution">
    <text evidence="2">The sequence shown here is derived from an EMBL/GenBank/DDBJ whole genome shotgun (WGS) entry which is preliminary data.</text>
</comment>